<evidence type="ECO:0000313" key="5">
    <source>
        <dbReference type="Proteomes" id="UP000284662"/>
    </source>
</evidence>
<dbReference type="Proteomes" id="UP000284662">
    <property type="component" value="Unassembled WGS sequence"/>
</dbReference>
<comment type="caution">
    <text evidence="4">The sequence shown here is derived from an EMBL/GenBank/DDBJ whole genome shotgun (WGS) entry which is preliminary data.</text>
</comment>
<dbReference type="InterPro" id="IPR000424">
    <property type="entry name" value="Primosome_PriB/ssb"/>
</dbReference>
<evidence type="ECO:0000256" key="3">
    <source>
        <dbReference type="RuleBase" id="RU000524"/>
    </source>
</evidence>
<reference evidence="4 5" key="1">
    <citation type="submission" date="2018-08" db="EMBL/GenBank/DDBJ databases">
        <title>A genome reference for cultivated species of the human gut microbiota.</title>
        <authorList>
            <person name="Zou Y."/>
            <person name="Xue W."/>
            <person name="Luo G."/>
        </authorList>
    </citation>
    <scope>NUCLEOTIDE SEQUENCE [LARGE SCALE GENOMIC DNA]</scope>
    <source>
        <strain evidence="4 5">AF29-2</strain>
    </source>
</reference>
<dbReference type="NCBIfam" id="TIGR00621">
    <property type="entry name" value="ssb"/>
    <property type="match status" value="1"/>
</dbReference>
<dbReference type="EMBL" id="QRST01000022">
    <property type="protein sequence ID" value="RGQ03461.1"/>
    <property type="molecule type" value="Genomic_DNA"/>
</dbReference>
<dbReference type="PROSITE" id="PS50935">
    <property type="entry name" value="SSB"/>
    <property type="match status" value="1"/>
</dbReference>
<proteinExistence type="predicted"/>
<evidence type="ECO:0000313" key="4">
    <source>
        <dbReference type="EMBL" id="RGQ03461.1"/>
    </source>
</evidence>
<name>A0A411ZKW7_9FIRM</name>
<dbReference type="InterPro" id="IPR011344">
    <property type="entry name" value="ssDNA-bd"/>
</dbReference>
<dbReference type="CDD" id="cd04496">
    <property type="entry name" value="SSB_OBF"/>
    <property type="match status" value="1"/>
</dbReference>
<gene>
    <name evidence="4" type="ORF">DWZ11_09625</name>
</gene>
<protein>
    <recommendedName>
        <fullName evidence="2 3">Single-stranded DNA-binding protein</fullName>
    </recommendedName>
</protein>
<sequence>MKVYGVGRLTKDIDNIDFSATGVCVVKFTLAENIYNYKTKETEAEFYDCVAFGKLAERLGNLNIEKGEKLQIEGRLSVKVYVNKHGNKSKYTQIILNSFELCGKKAGKKAGKR</sequence>
<dbReference type="GO" id="GO:0003697">
    <property type="term" value="F:single-stranded DNA binding"/>
    <property type="evidence" value="ECO:0007669"/>
    <property type="project" value="InterPro"/>
</dbReference>
<dbReference type="Pfam" id="PF00436">
    <property type="entry name" value="SSB"/>
    <property type="match status" value="1"/>
</dbReference>
<dbReference type="RefSeq" id="WP_117976989.1">
    <property type="nucleotide sequence ID" value="NZ_QRST01000022.1"/>
</dbReference>
<evidence type="ECO:0000256" key="1">
    <source>
        <dbReference type="ARBA" id="ARBA00023125"/>
    </source>
</evidence>
<dbReference type="InterPro" id="IPR012340">
    <property type="entry name" value="NA-bd_OB-fold"/>
</dbReference>
<dbReference type="SUPFAM" id="SSF50249">
    <property type="entry name" value="Nucleic acid-binding proteins"/>
    <property type="match status" value="1"/>
</dbReference>
<organism evidence="4 5">
    <name type="scientific">Megamonas rupellensis</name>
    <dbReference type="NCBI Taxonomy" id="491921"/>
    <lineage>
        <taxon>Bacteria</taxon>
        <taxon>Bacillati</taxon>
        <taxon>Bacillota</taxon>
        <taxon>Negativicutes</taxon>
        <taxon>Selenomonadales</taxon>
        <taxon>Selenomonadaceae</taxon>
        <taxon>Megamonas</taxon>
    </lineage>
</organism>
<dbReference type="Gene3D" id="2.40.50.140">
    <property type="entry name" value="Nucleic acid-binding proteins"/>
    <property type="match status" value="1"/>
</dbReference>
<keyword evidence="1 2" id="KW-0238">DNA-binding</keyword>
<dbReference type="GO" id="GO:0006260">
    <property type="term" value="P:DNA replication"/>
    <property type="evidence" value="ECO:0007669"/>
    <property type="project" value="InterPro"/>
</dbReference>
<accession>A0A411ZKW7</accession>
<evidence type="ECO:0000256" key="2">
    <source>
        <dbReference type="PIRNR" id="PIRNR002070"/>
    </source>
</evidence>
<dbReference type="AlphaFoldDB" id="A0A411ZKW7"/>
<dbReference type="PIRSF" id="PIRSF002070">
    <property type="entry name" value="SSB"/>
    <property type="match status" value="1"/>
</dbReference>